<dbReference type="Gene3D" id="2.60.40.3120">
    <property type="match status" value="1"/>
</dbReference>
<evidence type="ECO:0000313" key="6">
    <source>
        <dbReference type="EMBL" id="EEH54907.1"/>
    </source>
</evidence>
<feature type="active site" description="Proton donor/acceptor" evidence="3">
    <location>
        <position position="395"/>
    </location>
</feature>
<dbReference type="RefSeq" id="XP_003061257.1">
    <property type="nucleotide sequence ID" value="XM_003061211.1"/>
</dbReference>
<dbReference type="Gene3D" id="3.40.630.10">
    <property type="entry name" value="Zn peptidases"/>
    <property type="match status" value="1"/>
</dbReference>
<dbReference type="Pfam" id="PF18027">
    <property type="entry name" value="Pepdidase_M14_N"/>
    <property type="match status" value="1"/>
</dbReference>
<dbReference type="GO" id="GO:0006508">
    <property type="term" value="P:proteolysis"/>
    <property type="evidence" value="ECO:0007669"/>
    <property type="project" value="InterPro"/>
</dbReference>
<keyword evidence="7" id="KW-1185">Reference proteome</keyword>
<organism evidence="7">
    <name type="scientific">Micromonas pusilla (strain CCMP1545)</name>
    <name type="common">Picoplanktonic green alga</name>
    <dbReference type="NCBI Taxonomy" id="564608"/>
    <lineage>
        <taxon>Eukaryota</taxon>
        <taxon>Viridiplantae</taxon>
        <taxon>Chlorophyta</taxon>
        <taxon>Mamiellophyceae</taxon>
        <taxon>Mamiellales</taxon>
        <taxon>Mamiellaceae</taxon>
        <taxon>Micromonas</taxon>
    </lineage>
</organism>
<comment type="cofactor">
    <cofactor evidence="1">
        <name>Zn(2+)</name>
        <dbReference type="ChEBI" id="CHEBI:29105"/>
    </cofactor>
</comment>
<reference evidence="6 7" key="1">
    <citation type="journal article" date="2009" name="Science">
        <title>Green evolution and dynamic adaptations revealed by genomes of the marine picoeukaryotes Micromonas.</title>
        <authorList>
            <person name="Worden A.Z."/>
            <person name="Lee J.H."/>
            <person name="Mock T."/>
            <person name="Rouze P."/>
            <person name="Simmons M.P."/>
            <person name="Aerts A.L."/>
            <person name="Allen A.E."/>
            <person name="Cuvelier M.L."/>
            <person name="Derelle E."/>
            <person name="Everett M.V."/>
            <person name="Foulon E."/>
            <person name="Grimwood J."/>
            <person name="Gundlach H."/>
            <person name="Henrissat B."/>
            <person name="Napoli C."/>
            <person name="McDonald S.M."/>
            <person name="Parker M.S."/>
            <person name="Rombauts S."/>
            <person name="Salamov A."/>
            <person name="Von Dassow P."/>
            <person name="Badger J.H."/>
            <person name="Coutinho P.M."/>
            <person name="Demir E."/>
            <person name="Dubchak I."/>
            <person name="Gentemann C."/>
            <person name="Eikrem W."/>
            <person name="Gready J.E."/>
            <person name="John U."/>
            <person name="Lanier W."/>
            <person name="Lindquist E.A."/>
            <person name="Lucas S."/>
            <person name="Mayer K.F."/>
            <person name="Moreau H."/>
            <person name="Not F."/>
            <person name="Otillar R."/>
            <person name="Panaud O."/>
            <person name="Pangilinan J."/>
            <person name="Paulsen I."/>
            <person name="Piegu B."/>
            <person name="Poliakov A."/>
            <person name="Robbens S."/>
            <person name="Schmutz J."/>
            <person name="Toulza E."/>
            <person name="Wyss T."/>
            <person name="Zelensky A."/>
            <person name="Zhou K."/>
            <person name="Armbrust E.V."/>
            <person name="Bhattacharya D."/>
            <person name="Goodenough U.W."/>
            <person name="Van de Peer Y."/>
            <person name="Grigoriev I.V."/>
        </authorList>
    </citation>
    <scope>NUCLEOTIDE SEQUENCE [LARGE SCALE GENOMIC DNA]</scope>
    <source>
        <strain evidence="6 7">CCMP1545</strain>
    </source>
</reference>
<evidence type="ECO:0000256" key="4">
    <source>
        <dbReference type="SAM" id="MobiDB-lite"/>
    </source>
</evidence>
<dbReference type="InterPro" id="IPR000834">
    <property type="entry name" value="Peptidase_M14"/>
</dbReference>
<evidence type="ECO:0000259" key="5">
    <source>
        <dbReference type="PROSITE" id="PS52035"/>
    </source>
</evidence>
<dbReference type="AlphaFoldDB" id="C1MZP7"/>
<dbReference type="OMA" id="SMASWWM"/>
<dbReference type="CDD" id="cd06234">
    <property type="entry name" value="M14_PaCCP-like"/>
    <property type="match status" value="1"/>
</dbReference>
<dbReference type="Proteomes" id="UP000001876">
    <property type="component" value="Unassembled WGS sequence"/>
</dbReference>
<dbReference type="InterPro" id="IPR040626">
    <property type="entry name" value="Pepdidase_M14_N"/>
</dbReference>
<evidence type="ECO:0000256" key="1">
    <source>
        <dbReference type="ARBA" id="ARBA00001947"/>
    </source>
</evidence>
<dbReference type="GO" id="GO:0008270">
    <property type="term" value="F:zinc ion binding"/>
    <property type="evidence" value="ECO:0007669"/>
    <property type="project" value="InterPro"/>
</dbReference>
<dbReference type="InterPro" id="IPR050821">
    <property type="entry name" value="Cytosolic_carboxypeptidase"/>
</dbReference>
<evidence type="ECO:0000313" key="7">
    <source>
        <dbReference type="Proteomes" id="UP000001876"/>
    </source>
</evidence>
<evidence type="ECO:0000256" key="3">
    <source>
        <dbReference type="PROSITE-ProRule" id="PRU01379"/>
    </source>
</evidence>
<evidence type="ECO:0000256" key="2">
    <source>
        <dbReference type="ARBA" id="ARBA00005988"/>
    </source>
</evidence>
<dbReference type="GO" id="GO:0004181">
    <property type="term" value="F:metallocarboxypeptidase activity"/>
    <property type="evidence" value="ECO:0007669"/>
    <property type="project" value="InterPro"/>
</dbReference>
<proteinExistence type="inferred from homology"/>
<dbReference type="GeneID" id="9686429"/>
<comment type="similarity">
    <text evidence="2 3">Belongs to the peptidase M14 family.</text>
</comment>
<dbReference type="KEGG" id="mpp:MICPUCDRAFT_60806"/>
<dbReference type="SUPFAM" id="SSF53187">
    <property type="entry name" value="Zn-dependent exopeptidases"/>
    <property type="match status" value="1"/>
</dbReference>
<dbReference type="EMBL" id="GG663743">
    <property type="protein sequence ID" value="EEH54907.1"/>
    <property type="molecule type" value="Genomic_DNA"/>
</dbReference>
<gene>
    <name evidence="6" type="ORF">MICPUCDRAFT_60806</name>
</gene>
<feature type="region of interest" description="Disordered" evidence="4">
    <location>
        <begin position="1"/>
        <end position="25"/>
    </location>
</feature>
<dbReference type="eggNOG" id="KOG3641">
    <property type="taxonomic scope" value="Eukaryota"/>
</dbReference>
<feature type="compositionally biased region" description="Pro residues" evidence="4">
    <location>
        <begin position="8"/>
        <end position="19"/>
    </location>
</feature>
<name>C1MZP7_MICPC</name>
<accession>C1MZP7</accession>
<dbReference type="PANTHER" id="PTHR12756">
    <property type="entry name" value="CYTOSOLIC CARBOXYPEPTIDASE"/>
    <property type="match status" value="1"/>
</dbReference>
<dbReference type="PANTHER" id="PTHR12756:SF11">
    <property type="entry name" value="CYTOSOLIC CARBOXYPEPTIDASE 1"/>
    <property type="match status" value="1"/>
</dbReference>
<dbReference type="Pfam" id="PF00246">
    <property type="entry name" value="Peptidase_M14"/>
    <property type="match status" value="1"/>
</dbReference>
<dbReference type="PROSITE" id="PS52035">
    <property type="entry name" value="PEPTIDASE_M14"/>
    <property type="match status" value="1"/>
</dbReference>
<feature type="domain" description="Peptidase M14" evidence="5">
    <location>
        <begin position="131"/>
        <end position="433"/>
    </location>
</feature>
<protein>
    <submittedName>
        <fullName evidence="6">Predicted protein</fullName>
    </submittedName>
</protein>
<dbReference type="OrthoDB" id="10253041at2759"/>
<sequence length="436" mass="47019">MSSSAASAPPPQQTPPPPYGFSSAFDSGNGELVSATADVLTVRMTEEPFTEADGRRHFQWFHFRVTGNRGNNLAIVIANAGESSYPDGWDGYKAFISADRKTWTRVQETSYDGAALTIRLSPTPSDCVHLAYFVPYAHEKHLDLVARACASAAPGPIVTHETLGLTLDGRAIDALRFGEPGVWTPEPRAAGLSPADAAAVVASTASAPAWERDGGVKRNVWIIARQHPGESMASWWMEGFVGRLLDPEDAVAKKALRRAVVRVVPCVNPDGAARGYLRVNASGANLNREWETPSLERSPEVYHVRNAMDATGPVDLMLDVHGDEAEARSPHTEGTPGWDDRRAGVQSEFKRAYARACPDFQCVFPLEYGSAPAGNVVTAKTQVSARFDCVGMTLEMPFKDNVQLAGENGWTAKRSEALGAAAVDALLHVLPTLRPE</sequence>